<name>A0ABQ3Y757_9ACTN</name>
<sequence>MLVDADGVLLGERGPFEAEVPWWQEVAGFGDDLQVLRLLHADRPAPPGGHVTYLAQAAEKAPNIRKIDQGHEERLGEAAPRDEGRPGVVSPRGEGGLSLAPHPKRAPYAEINGPAASLAWAREHLPDVTFHQRRTWNLSAIWRLDGPGGVTRAWLKQVPRFFAHEPHVIRLLAGVAPGLAPELLAAGDEGRMLLAHAPGEDRYGAGPGLCADIAAAFHPVQLHFSKNPDEIRQRVPDARLAPEPFERVAEPYLGTIPGLGALIDDLPRRLQRIADCGLPDTLVHGDLHPGNVRTDGAGRMTIMDWGDCTFGNPGFDILRLTDDPGVIDAWARRWQATGADPVRALELLRPLALLRSAVIYAGFLDNIEPSEFPYHADDVPACLRAAASIVGE</sequence>
<dbReference type="SUPFAM" id="SSF56112">
    <property type="entry name" value="Protein kinase-like (PK-like)"/>
    <property type="match status" value="1"/>
</dbReference>
<dbReference type="InterPro" id="IPR002575">
    <property type="entry name" value="Aminoglycoside_PTrfase"/>
</dbReference>
<comment type="caution">
    <text evidence="3">The sequence shown here is derived from an EMBL/GenBank/DDBJ whole genome shotgun (WGS) entry which is preliminary data.</text>
</comment>
<dbReference type="Gene3D" id="3.90.1200.10">
    <property type="match status" value="1"/>
</dbReference>
<evidence type="ECO:0000259" key="2">
    <source>
        <dbReference type="Pfam" id="PF01636"/>
    </source>
</evidence>
<evidence type="ECO:0000313" key="4">
    <source>
        <dbReference type="Proteomes" id="UP000609879"/>
    </source>
</evidence>
<organism evidence="3 4">
    <name type="scientific">Paractinoplanes deccanensis</name>
    <dbReference type="NCBI Taxonomy" id="113561"/>
    <lineage>
        <taxon>Bacteria</taxon>
        <taxon>Bacillati</taxon>
        <taxon>Actinomycetota</taxon>
        <taxon>Actinomycetes</taxon>
        <taxon>Micromonosporales</taxon>
        <taxon>Micromonosporaceae</taxon>
        <taxon>Paractinoplanes</taxon>
    </lineage>
</organism>
<dbReference type="Pfam" id="PF01636">
    <property type="entry name" value="APH"/>
    <property type="match status" value="1"/>
</dbReference>
<protein>
    <recommendedName>
        <fullName evidence="2">Aminoglycoside phosphotransferase domain-containing protein</fullName>
    </recommendedName>
</protein>
<proteinExistence type="predicted"/>
<feature type="compositionally biased region" description="Basic and acidic residues" evidence="1">
    <location>
        <begin position="74"/>
        <end position="85"/>
    </location>
</feature>
<reference evidence="3 4" key="1">
    <citation type="submission" date="2021-01" db="EMBL/GenBank/DDBJ databases">
        <title>Whole genome shotgun sequence of Actinoplanes deccanensis NBRC 13994.</title>
        <authorList>
            <person name="Komaki H."/>
            <person name="Tamura T."/>
        </authorList>
    </citation>
    <scope>NUCLEOTIDE SEQUENCE [LARGE SCALE GENOMIC DNA]</scope>
    <source>
        <strain evidence="3 4">NBRC 13994</strain>
    </source>
</reference>
<gene>
    <name evidence="3" type="ORF">Ade02nite_44680</name>
</gene>
<dbReference type="Proteomes" id="UP000609879">
    <property type="component" value="Unassembled WGS sequence"/>
</dbReference>
<keyword evidence="4" id="KW-1185">Reference proteome</keyword>
<accession>A0ABQ3Y757</accession>
<evidence type="ECO:0000256" key="1">
    <source>
        <dbReference type="SAM" id="MobiDB-lite"/>
    </source>
</evidence>
<evidence type="ECO:0000313" key="3">
    <source>
        <dbReference type="EMBL" id="GID75827.1"/>
    </source>
</evidence>
<feature type="domain" description="Aminoglycoside phosphotransferase" evidence="2">
    <location>
        <begin position="168"/>
        <end position="340"/>
    </location>
</feature>
<dbReference type="InterPro" id="IPR011009">
    <property type="entry name" value="Kinase-like_dom_sf"/>
</dbReference>
<dbReference type="EMBL" id="BOMI01000084">
    <property type="protein sequence ID" value="GID75827.1"/>
    <property type="molecule type" value="Genomic_DNA"/>
</dbReference>
<feature type="region of interest" description="Disordered" evidence="1">
    <location>
        <begin position="74"/>
        <end position="102"/>
    </location>
</feature>